<protein>
    <submittedName>
        <fullName evidence="9">5-hydroxytryptamine receptor 4-like</fullName>
    </submittedName>
</protein>
<dbReference type="GO" id="GO:0004930">
    <property type="term" value="F:G protein-coupled receptor activity"/>
    <property type="evidence" value="ECO:0007669"/>
    <property type="project" value="UniProtKB-KW"/>
</dbReference>
<keyword evidence="7 8" id="KW-0807">Transducer</keyword>
<dbReference type="Pfam" id="PF00001">
    <property type="entry name" value="7tm_1"/>
    <property type="match status" value="1"/>
</dbReference>
<evidence type="ECO:0000256" key="4">
    <source>
        <dbReference type="ARBA" id="ARBA00023040"/>
    </source>
</evidence>
<dbReference type="AlphaFoldDB" id="A0A6S7GSF0"/>
<sequence>MVLYVVHHQWKNVKQRVTNSLIANLACVDLSVAILILLAIIKSIAFRNVGIPYAKCQLSGFLGTATGSASLLSLAVIAIDRYTAIVLSRRFELRTVRIIIACIWTTAITMSLFPILFWGKYHYTEKSTVCKPKDGRFLLFLAVVCFVIPLLTMVFCYVNVFLKVHRHKKMIIQSRGDCRFNTEFKTTKIVFTVLAIFIVLWTPYTVVYVSSSNSHSMDTIPPSVFKFCGFLTAMHSMCNSIIYFTMTKSFRKIAVKLLRKIFSCVLPANEESAGTTESLCCDKASCSAKITPLLDRKVLPVQVLPSPAPGDSII</sequence>
<dbReference type="PRINTS" id="PR00237">
    <property type="entry name" value="GPCRRHODOPSN"/>
</dbReference>
<comment type="caution">
    <text evidence="9">The sequence shown here is derived from an EMBL/GenBank/DDBJ whole genome shotgun (WGS) entry which is preliminary data.</text>
</comment>
<keyword evidence="2 8" id="KW-0812">Transmembrane</keyword>
<dbReference type="SUPFAM" id="SSF81321">
    <property type="entry name" value="Family A G protein-coupled receptor-like"/>
    <property type="match status" value="1"/>
</dbReference>
<evidence type="ECO:0000256" key="1">
    <source>
        <dbReference type="ARBA" id="ARBA00004141"/>
    </source>
</evidence>
<proteinExistence type="inferred from homology"/>
<keyword evidence="3" id="KW-1133">Transmembrane helix</keyword>
<organism evidence="9 10">
    <name type="scientific">Paramuricea clavata</name>
    <name type="common">Red gorgonian</name>
    <name type="synonym">Violescent sea-whip</name>
    <dbReference type="NCBI Taxonomy" id="317549"/>
    <lineage>
        <taxon>Eukaryota</taxon>
        <taxon>Metazoa</taxon>
        <taxon>Cnidaria</taxon>
        <taxon>Anthozoa</taxon>
        <taxon>Octocorallia</taxon>
        <taxon>Malacalcyonacea</taxon>
        <taxon>Plexauridae</taxon>
        <taxon>Paramuricea</taxon>
    </lineage>
</organism>
<evidence type="ECO:0000256" key="6">
    <source>
        <dbReference type="ARBA" id="ARBA00023170"/>
    </source>
</evidence>
<evidence type="ECO:0000313" key="10">
    <source>
        <dbReference type="Proteomes" id="UP001152795"/>
    </source>
</evidence>
<evidence type="ECO:0000256" key="3">
    <source>
        <dbReference type="ARBA" id="ARBA00022989"/>
    </source>
</evidence>
<gene>
    <name evidence="9" type="ORF">PACLA_8A066673</name>
</gene>
<dbReference type="Proteomes" id="UP001152795">
    <property type="component" value="Unassembled WGS sequence"/>
</dbReference>
<dbReference type="InterPro" id="IPR050125">
    <property type="entry name" value="GPCR_opsins"/>
</dbReference>
<dbReference type="EMBL" id="CACRXK020002521">
    <property type="protein sequence ID" value="CAB3994723.1"/>
    <property type="molecule type" value="Genomic_DNA"/>
</dbReference>
<dbReference type="InterPro" id="IPR000276">
    <property type="entry name" value="GPCR_Rhodpsn"/>
</dbReference>
<evidence type="ECO:0000256" key="2">
    <source>
        <dbReference type="ARBA" id="ARBA00022692"/>
    </source>
</evidence>
<dbReference type="GO" id="GO:0016020">
    <property type="term" value="C:membrane"/>
    <property type="evidence" value="ECO:0007669"/>
    <property type="project" value="UniProtKB-SubCell"/>
</dbReference>
<evidence type="ECO:0000256" key="7">
    <source>
        <dbReference type="ARBA" id="ARBA00023224"/>
    </source>
</evidence>
<dbReference type="OrthoDB" id="10034726at2759"/>
<name>A0A6S7GSF0_PARCT</name>
<dbReference type="PROSITE" id="PS00237">
    <property type="entry name" value="G_PROTEIN_RECEP_F1_1"/>
    <property type="match status" value="1"/>
</dbReference>
<keyword evidence="6 8" id="KW-0675">Receptor</keyword>
<dbReference type="PROSITE" id="PS50262">
    <property type="entry name" value="G_PROTEIN_RECEP_F1_2"/>
    <property type="match status" value="1"/>
</dbReference>
<evidence type="ECO:0000256" key="5">
    <source>
        <dbReference type="ARBA" id="ARBA00023136"/>
    </source>
</evidence>
<dbReference type="PANTHER" id="PTHR24240">
    <property type="entry name" value="OPSIN"/>
    <property type="match status" value="1"/>
</dbReference>
<keyword evidence="5" id="KW-0472">Membrane</keyword>
<dbReference type="InterPro" id="IPR017452">
    <property type="entry name" value="GPCR_Rhodpsn_7TM"/>
</dbReference>
<dbReference type="CDD" id="cd00637">
    <property type="entry name" value="7tm_classA_rhodopsin-like"/>
    <property type="match status" value="1"/>
</dbReference>
<dbReference type="Gene3D" id="1.20.1070.10">
    <property type="entry name" value="Rhodopsin 7-helix transmembrane proteins"/>
    <property type="match status" value="1"/>
</dbReference>
<reference evidence="9" key="1">
    <citation type="submission" date="2020-04" db="EMBL/GenBank/DDBJ databases">
        <authorList>
            <person name="Alioto T."/>
            <person name="Alioto T."/>
            <person name="Gomez Garrido J."/>
        </authorList>
    </citation>
    <scope>NUCLEOTIDE SEQUENCE</scope>
    <source>
        <strain evidence="9">A484AB</strain>
    </source>
</reference>
<keyword evidence="10" id="KW-1185">Reference proteome</keyword>
<evidence type="ECO:0000313" key="9">
    <source>
        <dbReference type="EMBL" id="CAB3994723.1"/>
    </source>
</evidence>
<comment type="subcellular location">
    <subcellularLocation>
        <location evidence="1">Membrane</location>
        <topology evidence="1">Multi-pass membrane protein</topology>
    </subcellularLocation>
</comment>
<evidence type="ECO:0000256" key="8">
    <source>
        <dbReference type="RuleBase" id="RU000688"/>
    </source>
</evidence>
<keyword evidence="4 8" id="KW-0297">G-protein coupled receptor</keyword>
<accession>A0A6S7GSF0</accession>
<comment type="similarity">
    <text evidence="8">Belongs to the G-protein coupled receptor 1 family.</text>
</comment>